<gene>
    <name evidence="2" type="ORF">NX784_13415</name>
</gene>
<dbReference type="Proteomes" id="UP001204151">
    <property type="component" value="Unassembled WGS sequence"/>
</dbReference>
<evidence type="ECO:0000313" key="2">
    <source>
        <dbReference type="EMBL" id="MCS0582594.1"/>
    </source>
</evidence>
<name>A0ABT1ZRS0_9BURK</name>
<sequence length="39" mass="4581">MNDARSQQLKKANRRTALWLAGLALFFFVALFVKRLWLS</sequence>
<comment type="caution">
    <text evidence="2">The sequence shown here is derived from an EMBL/GenBank/DDBJ whole genome shotgun (WGS) entry which is preliminary data.</text>
</comment>
<keyword evidence="1" id="KW-0812">Transmembrane</keyword>
<proteinExistence type="predicted"/>
<dbReference type="RefSeq" id="WP_229421284.1">
    <property type="nucleotide sequence ID" value="NZ_JANUGW010000008.1"/>
</dbReference>
<keyword evidence="3" id="KW-1185">Reference proteome</keyword>
<dbReference type="NCBIfam" id="NF038351">
    <property type="entry name" value="cyt_ox_assem_30"/>
    <property type="match status" value="1"/>
</dbReference>
<dbReference type="EMBL" id="JANUGW010000008">
    <property type="protein sequence ID" value="MCS0582594.1"/>
    <property type="molecule type" value="Genomic_DNA"/>
</dbReference>
<keyword evidence="1" id="KW-0472">Membrane</keyword>
<organism evidence="2 3">
    <name type="scientific">Massilia pinisoli</name>
    <dbReference type="NCBI Taxonomy" id="1772194"/>
    <lineage>
        <taxon>Bacteria</taxon>
        <taxon>Pseudomonadati</taxon>
        <taxon>Pseudomonadota</taxon>
        <taxon>Betaproteobacteria</taxon>
        <taxon>Burkholderiales</taxon>
        <taxon>Oxalobacteraceae</taxon>
        <taxon>Telluria group</taxon>
        <taxon>Massilia</taxon>
    </lineage>
</organism>
<reference evidence="2 3" key="1">
    <citation type="submission" date="2022-08" db="EMBL/GenBank/DDBJ databases">
        <title>Reclassification of Massilia species as members of the genera Telluria, Duganella, Pseudoduganella, Mokoshia gen. nov. and Zemynaea gen. nov. using orthogonal and non-orthogonal genome-based approaches.</title>
        <authorList>
            <person name="Bowman J.P."/>
        </authorList>
    </citation>
    <scope>NUCLEOTIDE SEQUENCE [LARGE SCALE GENOMIC DNA]</scope>
    <source>
        <strain evidence="2 3">JCM 31316</strain>
    </source>
</reference>
<protein>
    <submittedName>
        <fullName evidence="2">Cytochrome oxidase small assembly protein</fullName>
    </submittedName>
</protein>
<keyword evidence="1" id="KW-1133">Transmembrane helix</keyword>
<dbReference type="InterPro" id="IPR047811">
    <property type="entry name" value="CytC_ox_assmbl_put"/>
</dbReference>
<evidence type="ECO:0000313" key="3">
    <source>
        <dbReference type="Proteomes" id="UP001204151"/>
    </source>
</evidence>
<accession>A0ABT1ZRS0</accession>
<feature type="transmembrane region" description="Helical" evidence="1">
    <location>
        <begin position="16"/>
        <end position="37"/>
    </location>
</feature>
<evidence type="ECO:0000256" key="1">
    <source>
        <dbReference type="SAM" id="Phobius"/>
    </source>
</evidence>